<dbReference type="InterPro" id="IPR020831">
    <property type="entry name" value="GlycerAld/Erythrose_P_DH"/>
</dbReference>
<dbReference type="CDD" id="cd18126">
    <property type="entry name" value="GAPDH_I_C"/>
    <property type="match status" value="1"/>
</dbReference>
<evidence type="ECO:0000313" key="6">
    <source>
        <dbReference type="EMBL" id="MFD2276350.1"/>
    </source>
</evidence>
<protein>
    <recommendedName>
        <fullName evidence="4">Glyceraldehyde-3-phosphate dehydrogenase</fullName>
        <ecNumber evidence="4">1.2.1.-</ecNumber>
    </recommendedName>
</protein>
<dbReference type="SUPFAM" id="SSF51735">
    <property type="entry name" value="NAD(P)-binding Rossmann-fold domains"/>
    <property type="match status" value="1"/>
</dbReference>
<evidence type="ECO:0000256" key="4">
    <source>
        <dbReference type="RuleBase" id="RU361160"/>
    </source>
</evidence>
<dbReference type="RefSeq" id="WP_377096638.1">
    <property type="nucleotide sequence ID" value="NZ_JBHSJM010000001.1"/>
</dbReference>
<dbReference type="InterPro" id="IPR020830">
    <property type="entry name" value="GlycerAld_3-P_DH_AS"/>
</dbReference>
<name>A0ABW5E4G5_9BACT</name>
<dbReference type="InterPro" id="IPR036291">
    <property type="entry name" value="NAD(P)-bd_dom_sf"/>
</dbReference>
<evidence type="ECO:0000259" key="5">
    <source>
        <dbReference type="SMART" id="SM00846"/>
    </source>
</evidence>
<dbReference type="InterPro" id="IPR020829">
    <property type="entry name" value="GlycerAld_3-P_DH_cat"/>
</dbReference>
<feature type="domain" description="Glyceraldehyde 3-phosphate dehydrogenase NAD(P) binding" evidence="5">
    <location>
        <begin position="3"/>
        <end position="153"/>
    </location>
</feature>
<dbReference type="NCBIfam" id="TIGR01534">
    <property type="entry name" value="GAPDH-I"/>
    <property type="match status" value="1"/>
</dbReference>
<keyword evidence="2 4" id="KW-0560">Oxidoreductase</keyword>
<reference evidence="7" key="1">
    <citation type="journal article" date="2019" name="Int. J. Syst. Evol. Microbiol.">
        <title>The Global Catalogue of Microorganisms (GCM) 10K type strain sequencing project: providing services to taxonomists for standard genome sequencing and annotation.</title>
        <authorList>
            <consortium name="The Broad Institute Genomics Platform"/>
            <consortium name="The Broad Institute Genome Sequencing Center for Infectious Disease"/>
            <person name="Wu L."/>
            <person name="Ma J."/>
        </authorList>
    </citation>
    <scope>NUCLEOTIDE SEQUENCE [LARGE SCALE GENOMIC DNA]</scope>
    <source>
        <strain evidence="7">JCM 16545</strain>
    </source>
</reference>
<comment type="caution">
    <text evidence="6">The sequence shown here is derived from an EMBL/GenBank/DDBJ whole genome shotgun (WGS) entry which is preliminary data.</text>
</comment>
<dbReference type="CDD" id="cd05214">
    <property type="entry name" value="GAPDH_I_N"/>
    <property type="match status" value="1"/>
</dbReference>
<dbReference type="SMART" id="SM00846">
    <property type="entry name" value="Gp_dh_N"/>
    <property type="match status" value="1"/>
</dbReference>
<dbReference type="PIRSF" id="PIRSF000149">
    <property type="entry name" value="GAP_DH"/>
    <property type="match status" value="1"/>
</dbReference>
<dbReference type="Pfam" id="PF00044">
    <property type="entry name" value="Gp_dh_N"/>
    <property type="match status" value="1"/>
</dbReference>
<comment type="similarity">
    <text evidence="1 3">Belongs to the glyceraldehyde-3-phosphate dehydrogenase family.</text>
</comment>
<dbReference type="EC" id="1.2.1.-" evidence="4"/>
<dbReference type="EMBL" id="JBHUJC010000021">
    <property type="protein sequence ID" value="MFD2276350.1"/>
    <property type="molecule type" value="Genomic_DNA"/>
</dbReference>
<gene>
    <name evidence="6" type="primary">gap</name>
    <name evidence="6" type="ORF">ACFSQZ_07710</name>
</gene>
<dbReference type="Proteomes" id="UP001597297">
    <property type="component" value="Unassembled WGS sequence"/>
</dbReference>
<dbReference type="SUPFAM" id="SSF55347">
    <property type="entry name" value="Glyceraldehyde-3-phosphate dehydrogenase-like, C-terminal domain"/>
    <property type="match status" value="1"/>
</dbReference>
<dbReference type="Gene3D" id="3.40.50.720">
    <property type="entry name" value="NAD(P)-binding Rossmann-like Domain"/>
    <property type="match status" value="1"/>
</dbReference>
<dbReference type="PRINTS" id="PR00078">
    <property type="entry name" value="G3PDHDRGNASE"/>
</dbReference>
<sequence>MMANYAINGFGRIGRNVLRSLIEKGELEKVVAINDLTDNKTLAHLLKYDSSQGKLDAEISYDEENIIVNGHKIKATAQRDPELLPWKELGVDVVLESTGFFASQEGGQKHITAGAKKVLISAPAAGPDLTMCIGINDHEYDAAKHHIVSNASCTTNCLAPLVKVLNDKWGVVRGVMATIHSYTNDQRILDLPHSDLRRARAAAVNIIPSSTGAAKAIGLVIPELQGKLTGNSYRVPTPTGSLTDFVAELKADVTVEEVNAAFKEAAEGPMKGVLEYSEDPLVLQDIVSNPHSSIFDAGCTMIIEGNMIKVASWYDNEWGYSNRAAEGLAMLAKGL</sequence>
<dbReference type="InterPro" id="IPR020828">
    <property type="entry name" value="GlycerAld_3-P_DH_NAD(P)-bd"/>
</dbReference>
<keyword evidence="7" id="KW-1185">Reference proteome</keyword>
<evidence type="ECO:0000256" key="1">
    <source>
        <dbReference type="ARBA" id="ARBA00007406"/>
    </source>
</evidence>
<dbReference type="PANTHER" id="PTHR43148">
    <property type="entry name" value="GLYCERALDEHYDE-3-PHOSPHATE DEHYDROGENASE 2"/>
    <property type="match status" value="1"/>
</dbReference>
<accession>A0ABW5E4G5</accession>
<evidence type="ECO:0000313" key="7">
    <source>
        <dbReference type="Proteomes" id="UP001597297"/>
    </source>
</evidence>
<dbReference type="Pfam" id="PF02800">
    <property type="entry name" value="Gp_dh_C"/>
    <property type="match status" value="1"/>
</dbReference>
<dbReference type="Gene3D" id="3.30.360.10">
    <property type="entry name" value="Dihydrodipicolinate Reductase, domain 2"/>
    <property type="match status" value="1"/>
</dbReference>
<dbReference type="PROSITE" id="PS00071">
    <property type="entry name" value="GAPDH"/>
    <property type="match status" value="1"/>
</dbReference>
<organism evidence="6 7">
    <name type="scientific">Rubritalea spongiae</name>
    <dbReference type="NCBI Taxonomy" id="430797"/>
    <lineage>
        <taxon>Bacteria</taxon>
        <taxon>Pseudomonadati</taxon>
        <taxon>Verrucomicrobiota</taxon>
        <taxon>Verrucomicrobiia</taxon>
        <taxon>Verrucomicrobiales</taxon>
        <taxon>Rubritaleaceae</taxon>
        <taxon>Rubritalea</taxon>
    </lineage>
</organism>
<dbReference type="InterPro" id="IPR006424">
    <property type="entry name" value="Glyceraldehyde-3-P_DH_1"/>
</dbReference>
<proteinExistence type="inferred from homology"/>
<evidence type="ECO:0000256" key="3">
    <source>
        <dbReference type="RuleBase" id="RU000397"/>
    </source>
</evidence>
<evidence type="ECO:0000256" key="2">
    <source>
        <dbReference type="ARBA" id="ARBA00023002"/>
    </source>
</evidence>